<evidence type="ECO:0000313" key="1">
    <source>
        <dbReference type="EMBL" id="MEV0710417.1"/>
    </source>
</evidence>
<reference evidence="1 2" key="1">
    <citation type="submission" date="2024-06" db="EMBL/GenBank/DDBJ databases">
        <title>The Natural Products Discovery Center: Release of the First 8490 Sequenced Strains for Exploring Actinobacteria Biosynthetic Diversity.</title>
        <authorList>
            <person name="Kalkreuter E."/>
            <person name="Kautsar S.A."/>
            <person name="Yang D."/>
            <person name="Bader C.D."/>
            <person name="Teijaro C.N."/>
            <person name="Fluegel L."/>
            <person name="Davis C.M."/>
            <person name="Simpson J.R."/>
            <person name="Lauterbach L."/>
            <person name="Steele A.D."/>
            <person name="Gui C."/>
            <person name="Meng S."/>
            <person name="Li G."/>
            <person name="Viehrig K."/>
            <person name="Ye F."/>
            <person name="Su P."/>
            <person name="Kiefer A.F."/>
            <person name="Nichols A."/>
            <person name="Cepeda A.J."/>
            <person name="Yan W."/>
            <person name="Fan B."/>
            <person name="Jiang Y."/>
            <person name="Adhikari A."/>
            <person name="Zheng C.-J."/>
            <person name="Schuster L."/>
            <person name="Cowan T.M."/>
            <person name="Smanski M.J."/>
            <person name="Chevrette M.G."/>
            <person name="De Carvalho L.P.S."/>
            <person name="Shen B."/>
        </authorList>
    </citation>
    <scope>NUCLEOTIDE SEQUENCE [LARGE SCALE GENOMIC DNA]</scope>
    <source>
        <strain evidence="1 2">NPDC050403</strain>
    </source>
</reference>
<dbReference type="SUPFAM" id="SSF160424">
    <property type="entry name" value="BH3703-like"/>
    <property type="match status" value="1"/>
</dbReference>
<keyword evidence="2" id="KW-1185">Reference proteome</keyword>
<comment type="caution">
    <text evidence="1">The sequence shown here is derived from an EMBL/GenBank/DDBJ whole genome shotgun (WGS) entry which is preliminary data.</text>
</comment>
<proteinExistence type="predicted"/>
<dbReference type="Proteomes" id="UP001551695">
    <property type="component" value="Unassembled WGS sequence"/>
</dbReference>
<sequence length="365" mass="39043">MTGTEEATAGSSPTDAVSRRIAALLTGLAPQGRNEIHAIFVLAATAELAAVVATDEQGVAAQIIPTGEVMALVRAHREASTALSEGPWWRYLLVVSMSGEVRTDYDFGDEPFPDEHLFDPDVYRADLAVFPRYRLPVWLGAHIRHGHRQSRPAEVAARAEPGAAVVETDLPALPSMVGRWAVLSAAFVAVGSPWGPRVLPALGMFEGVERSGSSLWVLPGDRAVLSGGVWNDPVLDAVYNTGAKMPDLYAGAPAWVANPMLDPRAGIGLLSFCYWWDRGRWYRGDSPAVADIAAAVPGVWSQESTAEIVAALIDDRTGDREAVRALVRAADRGKIDRAALTRAFADGDIDDAWLQLIMAGVAADE</sequence>
<protein>
    <submittedName>
        <fullName evidence="1">Uncharacterized protein</fullName>
    </submittedName>
</protein>
<name>A0ABV3FYA7_9NOCA</name>
<dbReference type="EMBL" id="JBFAKC010000010">
    <property type="protein sequence ID" value="MEV0710417.1"/>
    <property type="molecule type" value="Genomic_DNA"/>
</dbReference>
<accession>A0ABV3FYA7</accession>
<dbReference type="InterPro" id="IPR036170">
    <property type="entry name" value="YezG-like_sf"/>
</dbReference>
<gene>
    <name evidence="1" type="ORF">AB0I48_22895</name>
</gene>
<organism evidence="1 2">
    <name type="scientific">Nocardia aurea</name>
    <dbReference type="NCBI Taxonomy" id="2144174"/>
    <lineage>
        <taxon>Bacteria</taxon>
        <taxon>Bacillati</taxon>
        <taxon>Actinomycetota</taxon>
        <taxon>Actinomycetes</taxon>
        <taxon>Mycobacteriales</taxon>
        <taxon>Nocardiaceae</taxon>
        <taxon>Nocardia</taxon>
    </lineage>
</organism>
<dbReference type="RefSeq" id="WP_357786306.1">
    <property type="nucleotide sequence ID" value="NZ_JBFAKC010000010.1"/>
</dbReference>
<evidence type="ECO:0000313" key="2">
    <source>
        <dbReference type="Proteomes" id="UP001551695"/>
    </source>
</evidence>